<evidence type="ECO:0000313" key="3">
    <source>
        <dbReference type="Proteomes" id="UP000367750"/>
    </source>
</evidence>
<dbReference type="RefSeq" id="WP_150458835.1">
    <property type="nucleotide sequence ID" value="NZ_VYKK01000018.1"/>
</dbReference>
<gene>
    <name evidence="2" type="ORF">F4V43_13810</name>
</gene>
<name>A0A5J5G575_9BACL</name>
<accession>A0A5J5G575</accession>
<comment type="caution">
    <text evidence="2">The sequence shown here is derived from an EMBL/GenBank/DDBJ whole genome shotgun (WGS) entry which is preliminary data.</text>
</comment>
<dbReference type="Proteomes" id="UP000367750">
    <property type="component" value="Unassembled WGS sequence"/>
</dbReference>
<evidence type="ECO:0000313" key="2">
    <source>
        <dbReference type="EMBL" id="KAA9002130.1"/>
    </source>
</evidence>
<reference evidence="2 3" key="1">
    <citation type="submission" date="2019-09" db="EMBL/GenBank/DDBJ databases">
        <title>Bacillus ochoae sp. nov., Paenibacillus whitsoniae sp. nov., Paenibacillus spiritus sp. nov. Isolated from the Mars Exploration Rover during spacecraft assembly.</title>
        <authorList>
            <person name="Seuylemezian A."/>
            <person name="Vaishampayan P."/>
        </authorList>
    </citation>
    <scope>NUCLEOTIDE SEQUENCE [LARGE SCALE GENOMIC DNA]</scope>
    <source>
        <strain evidence="2 3">MER_111</strain>
    </source>
</reference>
<proteinExistence type="predicted"/>
<feature type="compositionally biased region" description="Basic and acidic residues" evidence="1">
    <location>
        <begin position="1"/>
        <end position="10"/>
    </location>
</feature>
<dbReference type="EMBL" id="VYKK01000018">
    <property type="protein sequence ID" value="KAA9002130.1"/>
    <property type="molecule type" value="Genomic_DNA"/>
</dbReference>
<protein>
    <submittedName>
        <fullName evidence="2">Uncharacterized protein</fullName>
    </submittedName>
</protein>
<evidence type="ECO:0000256" key="1">
    <source>
        <dbReference type="SAM" id="MobiDB-lite"/>
    </source>
</evidence>
<dbReference type="AlphaFoldDB" id="A0A5J5G575"/>
<keyword evidence="3" id="KW-1185">Reference proteome</keyword>
<sequence>MESKETDKRVTGRAGGIRLEEPAGDSGESGCKEKHYSADAIGGSEERRVPFWTFPYGRGRFQPWRRRLWELESQ</sequence>
<dbReference type="OrthoDB" id="2622553at2"/>
<organism evidence="2 3">
    <name type="scientific">Paenibacillus spiritus</name>
    <dbReference type="NCBI Taxonomy" id="2496557"/>
    <lineage>
        <taxon>Bacteria</taxon>
        <taxon>Bacillati</taxon>
        <taxon>Bacillota</taxon>
        <taxon>Bacilli</taxon>
        <taxon>Bacillales</taxon>
        <taxon>Paenibacillaceae</taxon>
        <taxon>Paenibacillus</taxon>
    </lineage>
</organism>
<feature type="region of interest" description="Disordered" evidence="1">
    <location>
        <begin position="1"/>
        <end position="35"/>
    </location>
</feature>